<evidence type="ECO:0000313" key="3">
    <source>
        <dbReference type="Proteomes" id="UP000254978"/>
    </source>
</evidence>
<sequence length="289" mass="33313">MPLRIGLQLYSVRRALAESTPLTLQRISELGFRYLEAANHAADTDDGIGFGVPADELRTMFTDLGLQTVGAHVNPLRLDRLPAILDYQQEIGCRQIGNDIEFFPAGDRDHVLRRADFFNQVGQLCADRGMRFYYHNHYQEFQRIDGEPVYQIILEHTDPELVFVELDTYWVTRAGHNPIDWMQRYRERIVLLHQKDFPATAPQPISMYDGVVDIGADIDMPLFESVEDPLCFTEIGTGVLPIQEIIDTALTLPHVEYMLLEQDYSRYPDLESIERSRDAFRAYRGISWT</sequence>
<dbReference type="Proteomes" id="UP000254978">
    <property type="component" value="Unassembled WGS sequence"/>
</dbReference>
<dbReference type="AlphaFoldDB" id="A0A378THD5"/>
<dbReference type="EMBL" id="UGQT01000001">
    <property type="protein sequence ID" value="STZ59944.1"/>
    <property type="molecule type" value="Genomic_DNA"/>
</dbReference>
<reference evidence="2 3" key="1">
    <citation type="submission" date="2018-06" db="EMBL/GenBank/DDBJ databases">
        <authorList>
            <consortium name="Pathogen Informatics"/>
            <person name="Doyle S."/>
        </authorList>
    </citation>
    <scope>NUCLEOTIDE SEQUENCE [LARGE SCALE GENOMIC DNA]</scope>
    <source>
        <strain evidence="2 3">NCTC10821</strain>
    </source>
</reference>
<keyword evidence="3" id="KW-1185">Reference proteome</keyword>
<feature type="domain" description="Xylose isomerase-like TIM barrel" evidence="1">
    <location>
        <begin position="25"/>
        <end position="281"/>
    </location>
</feature>
<gene>
    <name evidence="2" type="ORF">NCTC10821_03482</name>
</gene>
<protein>
    <submittedName>
        <fullName evidence="2">Xylose isomerase-like TIM barrel</fullName>
    </submittedName>
</protein>
<dbReference type="InterPro" id="IPR013022">
    <property type="entry name" value="Xyl_isomerase-like_TIM-brl"/>
</dbReference>
<dbReference type="InterPro" id="IPR050312">
    <property type="entry name" value="IolE/XylAMocC-like"/>
</dbReference>
<organism evidence="2 3">
    <name type="scientific">Mycolicibacterium tokaiense</name>
    <dbReference type="NCBI Taxonomy" id="39695"/>
    <lineage>
        <taxon>Bacteria</taxon>
        <taxon>Bacillati</taxon>
        <taxon>Actinomycetota</taxon>
        <taxon>Actinomycetes</taxon>
        <taxon>Mycobacteriales</taxon>
        <taxon>Mycobacteriaceae</taxon>
        <taxon>Mycolicibacterium</taxon>
    </lineage>
</organism>
<keyword evidence="2" id="KW-0413">Isomerase</keyword>
<dbReference type="PANTHER" id="PTHR12110:SF41">
    <property type="entry name" value="INOSOSE DEHYDRATASE"/>
    <property type="match status" value="1"/>
</dbReference>
<evidence type="ECO:0000313" key="2">
    <source>
        <dbReference type="EMBL" id="STZ59944.1"/>
    </source>
</evidence>
<dbReference type="RefSeq" id="WP_163907954.1">
    <property type="nucleotide sequence ID" value="NZ_AP022600.1"/>
</dbReference>
<dbReference type="SUPFAM" id="SSF51658">
    <property type="entry name" value="Xylose isomerase-like"/>
    <property type="match status" value="1"/>
</dbReference>
<proteinExistence type="predicted"/>
<name>A0A378THD5_9MYCO</name>
<evidence type="ECO:0000259" key="1">
    <source>
        <dbReference type="Pfam" id="PF01261"/>
    </source>
</evidence>
<dbReference type="PANTHER" id="PTHR12110">
    <property type="entry name" value="HYDROXYPYRUVATE ISOMERASE"/>
    <property type="match status" value="1"/>
</dbReference>
<dbReference type="InterPro" id="IPR036237">
    <property type="entry name" value="Xyl_isomerase-like_sf"/>
</dbReference>
<dbReference type="Pfam" id="PF01261">
    <property type="entry name" value="AP_endonuc_2"/>
    <property type="match status" value="1"/>
</dbReference>
<accession>A0A378THD5</accession>
<dbReference type="Gene3D" id="3.20.20.150">
    <property type="entry name" value="Divalent-metal-dependent TIM barrel enzymes"/>
    <property type="match status" value="1"/>
</dbReference>
<dbReference type="GO" id="GO:0016853">
    <property type="term" value="F:isomerase activity"/>
    <property type="evidence" value="ECO:0007669"/>
    <property type="project" value="UniProtKB-KW"/>
</dbReference>